<feature type="transmembrane region" description="Helical" evidence="6">
    <location>
        <begin position="114"/>
        <end position="134"/>
    </location>
</feature>
<accession>A0ABN1BZU6</accession>
<evidence type="ECO:0000256" key="2">
    <source>
        <dbReference type="ARBA" id="ARBA00022475"/>
    </source>
</evidence>
<dbReference type="InterPro" id="IPR037185">
    <property type="entry name" value="EmrE-like"/>
</dbReference>
<evidence type="ECO:0000256" key="6">
    <source>
        <dbReference type="SAM" id="Phobius"/>
    </source>
</evidence>
<evidence type="ECO:0000256" key="5">
    <source>
        <dbReference type="ARBA" id="ARBA00023136"/>
    </source>
</evidence>
<evidence type="ECO:0000313" key="8">
    <source>
        <dbReference type="EMBL" id="GAA0508929.1"/>
    </source>
</evidence>
<feature type="transmembrane region" description="Helical" evidence="6">
    <location>
        <begin position="141"/>
        <end position="162"/>
    </location>
</feature>
<feature type="domain" description="EamA" evidence="7">
    <location>
        <begin position="31"/>
        <end position="158"/>
    </location>
</feature>
<feature type="transmembrane region" description="Helical" evidence="6">
    <location>
        <begin position="91"/>
        <end position="108"/>
    </location>
</feature>
<keyword evidence="4 6" id="KW-1133">Transmembrane helix</keyword>
<evidence type="ECO:0000256" key="1">
    <source>
        <dbReference type="ARBA" id="ARBA00004651"/>
    </source>
</evidence>
<keyword evidence="2" id="KW-1003">Cell membrane</keyword>
<feature type="transmembrane region" description="Helical" evidence="6">
    <location>
        <begin position="229"/>
        <end position="250"/>
    </location>
</feature>
<dbReference type="Proteomes" id="UP001500191">
    <property type="component" value="Unassembled WGS sequence"/>
</dbReference>
<evidence type="ECO:0000256" key="4">
    <source>
        <dbReference type="ARBA" id="ARBA00022989"/>
    </source>
</evidence>
<dbReference type="PANTHER" id="PTHR42920">
    <property type="entry name" value="OS03G0707200 PROTEIN-RELATED"/>
    <property type="match status" value="1"/>
</dbReference>
<dbReference type="PANTHER" id="PTHR42920:SF5">
    <property type="entry name" value="EAMA DOMAIN-CONTAINING PROTEIN"/>
    <property type="match status" value="1"/>
</dbReference>
<evidence type="ECO:0000256" key="3">
    <source>
        <dbReference type="ARBA" id="ARBA00022692"/>
    </source>
</evidence>
<dbReference type="Pfam" id="PF00892">
    <property type="entry name" value="EamA"/>
    <property type="match status" value="2"/>
</dbReference>
<keyword evidence="5 6" id="KW-0472">Membrane</keyword>
<organism evidence="8 9">
    <name type="scientific">Deinococcus depolymerans</name>
    <dbReference type="NCBI Taxonomy" id="392408"/>
    <lineage>
        <taxon>Bacteria</taxon>
        <taxon>Thermotogati</taxon>
        <taxon>Deinococcota</taxon>
        <taxon>Deinococci</taxon>
        <taxon>Deinococcales</taxon>
        <taxon>Deinococcaceae</taxon>
        <taxon>Deinococcus</taxon>
    </lineage>
</organism>
<feature type="transmembrane region" description="Helical" evidence="6">
    <location>
        <begin position="262"/>
        <end position="281"/>
    </location>
</feature>
<proteinExistence type="predicted"/>
<keyword evidence="9" id="KW-1185">Reference proteome</keyword>
<comment type="subcellular location">
    <subcellularLocation>
        <location evidence="1">Cell membrane</location>
        <topology evidence="1">Multi-pass membrane protein</topology>
    </subcellularLocation>
</comment>
<dbReference type="EMBL" id="BAAADB010000012">
    <property type="protein sequence ID" value="GAA0508929.1"/>
    <property type="molecule type" value="Genomic_DNA"/>
</dbReference>
<name>A0ABN1BZU6_9DEIO</name>
<gene>
    <name evidence="8" type="ORF">GCM10008937_15960</name>
</gene>
<keyword evidence="3 6" id="KW-0812">Transmembrane</keyword>
<comment type="caution">
    <text evidence="8">The sequence shown here is derived from an EMBL/GenBank/DDBJ whole genome shotgun (WGS) entry which is preliminary data.</text>
</comment>
<feature type="transmembrane region" description="Helical" evidence="6">
    <location>
        <begin position="168"/>
        <end position="187"/>
    </location>
</feature>
<feature type="transmembrane region" description="Helical" evidence="6">
    <location>
        <begin position="287"/>
        <end position="306"/>
    </location>
</feature>
<feature type="transmembrane region" description="Helical" evidence="6">
    <location>
        <begin position="61"/>
        <end position="79"/>
    </location>
</feature>
<sequence>MVGGCAAPGRYPPGVTPLPARSAPAPVNVRTGLLLGVTSALTFSTLGVWGKLAAQTGLESFNALAWRFGLVALLLLPVTSRGLRRADRLRMLGVGTLYTAATICYFGALGRVTAGATGLLLYLAPAFVILLAWLSGRAPRAAQLGAVTLGSAGLALVIGLPGPADRDPAGLLLGAGAGVLYAAYLLASERWLAGVPALAATAHMALVAALVFTGLAASGGTLGVPDTGAQWGVIAAMALLPTLVAVPALYGAVRHLGAARTSLLGTLEPLFTLILAGAVLGEQPGPGVVLGGALILAGALLAQWPARPAA</sequence>
<dbReference type="InterPro" id="IPR051258">
    <property type="entry name" value="Diverse_Substrate_Transporter"/>
</dbReference>
<feature type="transmembrane region" description="Helical" evidence="6">
    <location>
        <begin position="31"/>
        <end position="49"/>
    </location>
</feature>
<dbReference type="InterPro" id="IPR000620">
    <property type="entry name" value="EamA_dom"/>
</dbReference>
<protein>
    <submittedName>
        <fullName evidence="8">DMT family transporter</fullName>
    </submittedName>
</protein>
<feature type="transmembrane region" description="Helical" evidence="6">
    <location>
        <begin position="194"/>
        <end position="217"/>
    </location>
</feature>
<feature type="domain" description="EamA" evidence="7">
    <location>
        <begin position="170"/>
        <end position="301"/>
    </location>
</feature>
<evidence type="ECO:0000259" key="7">
    <source>
        <dbReference type="Pfam" id="PF00892"/>
    </source>
</evidence>
<dbReference type="SUPFAM" id="SSF103481">
    <property type="entry name" value="Multidrug resistance efflux transporter EmrE"/>
    <property type="match status" value="2"/>
</dbReference>
<evidence type="ECO:0000313" key="9">
    <source>
        <dbReference type="Proteomes" id="UP001500191"/>
    </source>
</evidence>
<reference evidence="8 9" key="1">
    <citation type="journal article" date="2019" name="Int. J. Syst. Evol. Microbiol.">
        <title>The Global Catalogue of Microorganisms (GCM) 10K type strain sequencing project: providing services to taxonomists for standard genome sequencing and annotation.</title>
        <authorList>
            <consortium name="The Broad Institute Genomics Platform"/>
            <consortium name="The Broad Institute Genome Sequencing Center for Infectious Disease"/>
            <person name="Wu L."/>
            <person name="Ma J."/>
        </authorList>
    </citation>
    <scope>NUCLEOTIDE SEQUENCE [LARGE SCALE GENOMIC DNA]</scope>
    <source>
        <strain evidence="8 9">JCM 14368</strain>
    </source>
</reference>